<evidence type="ECO:0000256" key="1">
    <source>
        <dbReference type="SAM" id="MobiDB-lite"/>
    </source>
</evidence>
<reference evidence="3" key="1">
    <citation type="submission" date="2021-02" db="EMBL/GenBank/DDBJ databases">
        <authorList>
            <person name="Nowell W R."/>
        </authorList>
    </citation>
    <scope>NUCLEOTIDE SEQUENCE</scope>
</reference>
<dbReference type="Proteomes" id="UP000681722">
    <property type="component" value="Unassembled WGS sequence"/>
</dbReference>
<organism evidence="3 5">
    <name type="scientific">Didymodactylos carnosus</name>
    <dbReference type="NCBI Taxonomy" id="1234261"/>
    <lineage>
        <taxon>Eukaryota</taxon>
        <taxon>Metazoa</taxon>
        <taxon>Spiralia</taxon>
        <taxon>Gnathifera</taxon>
        <taxon>Rotifera</taxon>
        <taxon>Eurotatoria</taxon>
        <taxon>Bdelloidea</taxon>
        <taxon>Philodinida</taxon>
        <taxon>Philodinidae</taxon>
        <taxon>Didymodactylos</taxon>
    </lineage>
</organism>
<evidence type="ECO:0000313" key="3">
    <source>
        <dbReference type="EMBL" id="CAF1389311.1"/>
    </source>
</evidence>
<feature type="region of interest" description="Disordered" evidence="1">
    <location>
        <begin position="294"/>
        <end position="315"/>
    </location>
</feature>
<dbReference type="Proteomes" id="UP000663829">
    <property type="component" value="Unassembled WGS sequence"/>
</dbReference>
<dbReference type="SUPFAM" id="SSF88874">
    <property type="entry name" value="Receptor-binding domain of short tail fibre protein gp12"/>
    <property type="match status" value="1"/>
</dbReference>
<dbReference type="EMBL" id="CAJNOQ010016893">
    <property type="protein sequence ID" value="CAF1389311.1"/>
    <property type="molecule type" value="Genomic_DNA"/>
</dbReference>
<dbReference type="Pfam" id="PF07484">
    <property type="entry name" value="Collar"/>
    <property type="match status" value="1"/>
</dbReference>
<dbReference type="OrthoDB" id="10062874at2759"/>
<dbReference type="AlphaFoldDB" id="A0A815K0V8"/>
<evidence type="ECO:0000313" key="5">
    <source>
        <dbReference type="Proteomes" id="UP000663829"/>
    </source>
</evidence>
<keyword evidence="5" id="KW-1185">Reference proteome</keyword>
<proteinExistence type="predicted"/>
<evidence type="ECO:0000313" key="4">
    <source>
        <dbReference type="EMBL" id="CAF4284066.1"/>
    </source>
</evidence>
<protein>
    <recommendedName>
        <fullName evidence="2">Phage tail collar domain-containing protein</fullName>
    </recommendedName>
</protein>
<dbReference type="Gene3D" id="3.90.1340.10">
    <property type="entry name" value="Phage tail collar domain"/>
    <property type="match status" value="1"/>
</dbReference>
<dbReference type="InterPro" id="IPR037053">
    <property type="entry name" value="Phage_tail_collar_dom_sf"/>
</dbReference>
<dbReference type="EMBL" id="CAJOBC010082300">
    <property type="protein sequence ID" value="CAF4284066.1"/>
    <property type="molecule type" value="Genomic_DNA"/>
</dbReference>
<accession>A0A815K0V8</accession>
<dbReference type="InterPro" id="IPR011083">
    <property type="entry name" value="Phage_tail_collar_dom"/>
</dbReference>
<evidence type="ECO:0000259" key="2">
    <source>
        <dbReference type="Pfam" id="PF07484"/>
    </source>
</evidence>
<sequence length="392" mass="42586">MAYATETKVSSKLYDQIWSANDLNPDRITTEINKVFRYNETETKRHNYSDNYFDLNKTHAEASASSGGGGIGFDVFGIVSGNIGGNGASSNTLSNTLATTSQSIFSATEIQYLLTQDRIEGEWTGEKWIPKSFNIFRLTDITDRLQVAIIAKQLIADKSNGAIIRRVSTLTQPILSTSQRALLLTGTIQAYTGDSATIPEPWLLCNGSNKSRIEYQRLFSVIGVKYGQGDGSTTFNLPDLRGRFPLGIDETEIRVNQAAQLGMAGGKMSHKLLEGELPAHKHGRGTFSAAADGVHSHSINDPGHSHGSTGEGGQFGASKEAILTDWKNFPEAKYIGKGTHSHYINYGTTRISVNSNGQHTHGINGESDLAGSGQAFPTISPYQTVHYIIYTE</sequence>
<gene>
    <name evidence="3" type="ORF">GPM918_LOCUS32718</name>
    <name evidence="4" type="ORF">SRO942_LOCUS33392</name>
</gene>
<feature type="domain" description="Phage tail collar" evidence="2">
    <location>
        <begin position="186"/>
        <end position="245"/>
    </location>
</feature>
<comment type="caution">
    <text evidence="3">The sequence shown here is derived from an EMBL/GenBank/DDBJ whole genome shotgun (WGS) entry which is preliminary data.</text>
</comment>
<name>A0A815K0V8_9BILA</name>